<keyword evidence="2" id="KW-0472">Membrane</keyword>
<dbReference type="InterPro" id="IPR032820">
    <property type="entry name" value="ATPase_put"/>
</dbReference>
<dbReference type="Proteomes" id="UP001154420">
    <property type="component" value="Unassembled WGS sequence"/>
</dbReference>
<feature type="transmembrane region" description="Helical" evidence="2">
    <location>
        <begin position="20"/>
        <end position="41"/>
    </location>
</feature>
<feature type="region of interest" description="Disordered" evidence="1">
    <location>
        <begin position="85"/>
        <end position="109"/>
    </location>
</feature>
<organism evidence="3 4">
    <name type="scientific">Parablautia muri</name>
    <dbReference type="NCBI Taxonomy" id="2320879"/>
    <lineage>
        <taxon>Bacteria</taxon>
        <taxon>Bacillati</taxon>
        <taxon>Bacillota</taxon>
        <taxon>Clostridia</taxon>
        <taxon>Lachnospirales</taxon>
        <taxon>Lachnospiraceae</taxon>
        <taxon>Parablautia</taxon>
    </lineage>
</organism>
<feature type="compositionally biased region" description="Basic and acidic residues" evidence="1">
    <location>
        <begin position="95"/>
        <end position="109"/>
    </location>
</feature>
<accession>A0A9X5BGN1</accession>
<evidence type="ECO:0000256" key="1">
    <source>
        <dbReference type="SAM" id="MobiDB-lite"/>
    </source>
</evidence>
<reference evidence="3" key="1">
    <citation type="submission" date="2018-09" db="EMBL/GenBank/DDBJ databases">
        <title>Murine metabolic-syndrome-specific gut microbial biobank.</title>
        <authorList>
            <person name="Liu C."/>
        </authorList>
    </citation>
    <scope>NUCLEOTIDE SEQUENCE</scope>
    <source>
        <strain evidence="3">D42-62</strain>
    </source>
</reference>
<keyword evidence="4" id="KW-1185">Reference proteome</keyword>
<keyword evidence="2" id="KW-0812">Transmembrane</keyword>
<proteinExistence type="predicted"/>
<dbReference type="AlphaFoldDB" id="A0A9X5BGN1"/>
<comment type="caution">
    <text evidence="3">The sequence shown here is derived from an EMBL/GenBank/DDBJ whole genome shotgun (WGS) entry which is preliminary data.</text>
</comment>
<feature type="transmembrane region" description="Helical" evidence="2">
    <location>
        <begin position="47"/>
        <end position="67"/>
    </location>
</feature>
<protein>
    <submittedName>
        <fullName evidence="3">AtpZ/AtpI family protein</fullName>
    </submittedName>
</protein>
<keyword evidence="2" id="KW-1133">Transmembrane helix</keyword>
<name>A0A9X5BGN1_9FIRM</name>
<sequence length="109" mass="12403">MERERYVKFNRKVYQALTMIGQFGINMLVPVFLCSFLGIFLDGKLGTNFFVIVFFFVGAVAGGYNVYRFARGIFASDSEQSAYLHGSRKNTGRGNVDERKNHQDKQDSV</sequence>
<evidence type="ECO:0000313" key="3">
    <source>
        <dbReference type="EMBL" id="NBJ93709.1"/>
    </source>
</evidence>
<dbReference type="Pfam" id="PF09527">
    <property type="entry name" value="ATPase_gene1"/>
    <property type="match status" value="1"/>
</dbReference>
<gene>
    <name evidence="3" type="ORF">D5281_14185</name>
</gene>
<dbReference type="EMBL" id="QZDT01000023">
    <property type="protein sequence ID" value="NBJ93709.1"/>
    <property type="molecule type" value="Genomic_DNA"/>
</dbReference>
<evidence type="ECO:0000256" key="2">
    <source>
        <dbReference type="SAM" id="Phobius"/>
    </source>
</evidence>
<evidence type="ECO:0000313" key="4">
    <source>
        <dbReference type="Proteomes" id="UP001154420"/>
    </source>
</evidence>
<dbReference type="OrthoDB" id="2087782at2"/>